<dbReference type="STRING" id="262209.AWH69_07455"/>
<dbReference type="PROSITE" id="PS51300">
    <property type="entry name" value="NIRD"/>
    <property type="match status" value="1"/>
</dbReference>
<dbReference type="GO" id="GO:0042128">
    <property type="term" value="P:nitrate assimilation"/>
    <property type="evidence" value="ECO:0007669"/>
    <property type="project" value="UniProtKB-KW"/>
</dbReference>
<protein>
    <recommendedName>
        <fullName evidence="8">Rieske domain-containing protein</fullName>
    </recommendedName>
</protein>
<dbReference type="GO" id="GO:0016705">
    <property type="term" value="F:oxidoreductase activity, acting on paired donors, with incorporation or reduction of molecular oxygen"/>
    <property type="evidence" value="ECO:0007669"/>
    <property type="project" value="UniProtKB-ARBA"/>
</dbReference>
<dbReference type="InterPro" id="IPR012748">
    <property type="entry name" value="Rieske-like_NirD"/>
</dbReference>
<keyword evidence="10" id="KW-1185">Reference proteome</keyword>
<keyword evidence="3" id="KW-0560">Oxidoreductase</keyword>
<dbReference type="Pfam" id="PF13806">
    <property type="entry name" value="Rieske_2"/>
    <property type="match status" value="1"/>
</dbReference>
<evidence type="ECO:0000256" key="3">
    <source>
        <dbReference type="ARBA" id="ARBA00023002"/>
    </source>
</evidence>
<feature type="domain" description="Rieske" evidence="8">
    <location>
        <begin position="3"/>
        <end position="107"/>
    </location>
</feature>
<comment type="caution">
    <text evidence="9">The sequence shown here is derived from an EMBL/GenBank/DDBJ whole genome shotgun (WGS) entry which is preliminary data.</text>
</comment>
<keyword evidence="6" id="KW-0534">Nitrate assimilation</keyword>
<evidence type="ECO:0000313" key="9">
    <source>
        <dbReference type="EMBL" id="OAB87859.1"/>
    </source>
</evidence>
<sequence length="128" mass="13398">MSWTTVCDVETIGLDEAVLALVDGEQVAVVRTAGGEVFAVDQRDPYSGAHVMARGIVGTRGDRPCLVSPMYKQVFDLRTGACLDTVGGEERVLPTWPVRVEAGRVLVGSGRNTGATPTSSPEPSPVGA</sequence>
<gene>
    <name evidence="9" type="ORF">AWH69_07455</name>
</gene>
<dbReference type="NCBIfam" id="TIGR02378">
    <property type="entry name" value="nirD_assim_sml"/>
    <property type="match status" value="1"/>
</dbReference>
<dbReference type="PROSITE" id="PS51296">
    <property type="entry name" value="RIESKE"/>
    <property type="match status" value="1"/>
</dbReference>
<feature type="compositionally biased region" description="Polar residues" evidence="7">
    <location>
        <begin position="110"/>
        <end position="119"/>
    </location>
</feature>
<dbReference type="AlphaFoldDB" id="A0A176QDK9"/>
<dbReference type="CDD" id="cd03529">
    <property type="entry name" value="Rieske_NirD"/>
    <property type="match status" value="1"/>
</dbReference>
<proteinExistence type="predicted"/>
<dbReference type="GO" id="GO:0008942">
    <property type="term" value="F:nitrite reductase [NAD(P)H] activity"/>
    <property type="evidence" value="ECO:0007669"/>
    <property type="project" value="InterPro"/>
</dbReference>
<dbReference type="Proteomes" id="UP000076976">
    <property type="component" value="Unassembled WGS sequence"/>
</dbReference>
<name>A0A176QDK9_9MICO</name>
<keyword evidence="4" id="KW-0408">Iron</keyword>
<feature type="region of interest" description="Disordered" evidence="7">
    <location>
        <begin position="107"/>
        <end position="128"/>
    </location>
</feature>
<dbReference type="RefSeq" id="WP_068273658.1">
    <property type="nucleotide sequence ID" value="NZ_CAJGVC010000001.1"/>
</dbReference>
<evidence type="ECO:0000256" key="2">
    <source>
        <dbReference type="ARBA" id="ARBA00022723"/>
    </source>
</evidence>
<evidence type="ECO:0000313" key="10">
    <source>
        <dbReference type="Proteomes" id="UP000076976"/>
    </source>
</evidence>
<keyword evidence="1" id="KW-0001">2Fe-2S</keyword>
<evidence type="ECO:0000256" key="4">
    <source>
        <dbReference type="ARBA" id="ARBA00023004"/>
    </source>
</evidence>
<dbReference type="SUPFAM" id="SSF50022">
    <property type="entry name" value="ISP domain"/>
    <property type="match status" value="1"/>
</dbReference>
<organism evidence="9 10">
    <name type="scientific">Janibacter melonis</name>
    <dbReference type="NCBI Taxonomy" id="262209"/>
    <lineage>
        <taxon>Bacteria</taxon>
        <taxon>Bacillati</taxon>
        <taxon>Actinomycetota</taxon>
        <taxon>Actinomycetes</taxon>
        <taxon>Micrococcales</taxon>
        <taxon>Intrasporangiaceae</taxon>
        <taxon>Janibacter</taxon>
    </lineage>
</organism>
<dbReference type="PANTHER" id="PTHR40562:SF1">
    <property type="entry name" value="NITRITE REDUCTASE (NADH) SMALL SUBUNIT"/>
    <property type="match status" value="1"/>
</dbReference>
<evidence type="ECO:0000256" key="6">
    <source>
        <dbReference type="ARBA" id="ARBA00023063"/>
    </source>
</evidence>
<reference evidence="9 10" key="1">
    <citation type="submission" date="2016-01" db="EMBL/GenBank/DDBJ databases">
        <title>Janibacter melonis strain CD11_4 genome sequencing and assembly.</title>
        <authorList>
            <person name="Nair G.R."/>
            <person name="Kaur G."/>
            <person name="Chander A.M."/>
            <person name="Mayilraj S."/>
        </authorList>
    </citation>
    <scope>NUCLEOTIDE SEQUENCE [LARGE SCALE GENOMIC DNA]</scope>
    <source>
        <strain evidence="9 10">CD11-4</strain>
    </source>
</reference>
<evidence type="ECO:0000256" key="5">
    <source>
        <dbReference type="ARBA" id="ARBA00023014"/>
    </source>
</evidence>
<dbReference type="InterPro" id="IPR036922">
    <property type="entry name" value="Rieske_2Fe-2S_sf"/>
</dbReference>
<evidence type="ECO:0000256" key="7">
    <source>
        <dbReference type="SAM" id="MobiDB-lite"/>
    </source>
</evidence>
<dbReference type="InterPro" id="IPR017881">
    <property type="entry name" value="NirD"/>
</dbReference>
<dbReference type="InterPro" id="IPR017941">
    <property type="entry name" value="Rieske_2Fe-2S"/>
</dbReference>
<accession>A0A176QDK9</accession>
<keyword evidence="5" id="KW-0411">Iron-sulfur</keyword>
<evidence type="ECO:0000259" key="8">
    <source>
        <dbReference type="PROSITE" id="PS51296"/>
    </source>
</evidence>
<dbReference type="Gene3D" id="2.102.10.10">
    <property type="entry name" value="Rieske [2Fe-2S] iron-sulphur domain"/>
    <property type="match status" value="1"/>
</dbReference>
<keyword evidence="2" id="KW-0479">Metal-binding</keyword>
<dbReference type="GO" id="GO:0004497">
    <property type="term" value="F:monooxygenase activity"/>
    <property type="evidence" value="ECO:0007669"/>
    <property type="project" value="UniProtKB-ARBA"/>
</dbReference>
<evidence type="ECO:0000256" key="1">
    <source>
        <dbReference type="ARBA" id="ARBA00022714"/>
    </source>
</evidence>
<dbReference type="PANTHER" id="PTHR40562">
    <property type="match status" value="1"/>
</dbReference>
<dbReference type="EMBL" id="LQZG01000002">
    <property type="protein sequence ID" value="OAB87859.1"/>
    <property type="molecule type" value="Genomic_DNA"/>
</dbReference>
<dbReference type="GO" id="GO:0046872">
    <property type="term" value="F:metal ion binding"/>
    <property type="evidence" value="ECO:0007669"/>
    <property type="project" value="UniProtKB-KW"/>
</dbReference>
<dbReference type="GO" id="GO:0051537">
    <property type="term" value="F:2 iron, 2 sulfur cluster binding"/>
    <property type="evidence" value="ECO:0007669"/>
    <property type="project" value="UniProtKB-KW"/>
</dbReference>